<evidence type="ECO:0000313" key="1">
    <source>
        <dbReference type="EMBL" id="JAH11598.1"/>
    </source>
</evidence>
<organism evidence="1">
    <name type="scientific">Anguilla anguilla</name>
    <name type="common">European freshwater eel</name>
    <name type="synonym">Muraena anguilla</name>
    <dbReference type="NCBI Taxonomy" id="7936"/>
    <lineage>
        <taxon>Eukaryota</taxon>
        <taxon>Metazoa</taxon>
        <taxon>Chordata</taxon>
        <taxon>Craniata</taxon>
        <taxon>Vertebrata</taxon>
        <taxon>Euteleostomi</taxon>
        <taxon>Actinopterygii</taxon>
        <taxon>Neopterygii</taxon>
        <taxon>Teleostei</taxon>
        <taxon>Anguilliformes</taxon>
        <taxon>Anguillidae</taxon>
        <taxon>Anguilla</taxon>
    </lineage>
</organism>
<sequence length="20" mass="2466">MRSYTTKNTFFFKLIVNKIN</sequence>
<reference evidence="1" key="1">
    <citation type="submission" date="2014-11" db="EMBL/GenBank/DDBJ databases">
        <authorList>
            <person name="Amaro Gonzalez C."/>
        </authorList>
    </citation>
    <scope>NUCLEOTIDE SEQUENCE</scope>
</reference>
<accession>A0A0E9Q646</accession>
<name>A0A0E9Q646_ANGAN</name>
<dbReference type="EMBL" id="GBXM01096979">
    <property type="protein sequence ID" value="JAH11598.1"/>
    <property type="molecule type" value="Transcribed_RNA"/>
</dbReference>
<proteinExistence type="predicted"/>
<dbReference type="AlphaFoldDB" id="A0A0E9Q646"/>
<protein>
    <submittedName>
        <fullName evidence="1">Uncharacterized protein</fullName>
    </submittedName>
</protein>
<reference evidence="1" key="2">
    <citation type="journal article" date="2015" name="Fish Shellfish Immunol.">
        <title>Early steps in the European eel (Anguilla anguilla)-Vibrio vulnificus interaction in the gills: Role of the RtxA13 toxin.</title>
        <authorList>
            <person name="Callol A."/>
            <person name="Pajuelo D."/>
            <person name="Ebbesson L."/>
            <person name="Teles M."/>
            <person name="MacKenzie S."/>
            <person name="Amaro C."/>
        </authorList>
    </citation>
    <scope>NUCLEOTIDE SEQUENCE</scope>
</reference>